<name>A0ACC2TNF1_9FUNG</name>
<sequence>MVQLWIYGKVVSVHVLTNVAANQWDGAKDSPYDPAIEFTLQGKIATQKGRKKVKKGTFIGVFLAVSAKGSVYYCTNPDFTNGYKYSHILNGLLDSWDGSNSKHQVFLSHQMEGSSTALQAIQGRGHQASVLDLILITIPVDGIVAACKSTEEYKGVKTKLCEVGELPSGARRHRQKDFPNVEWIGTAESPAQENNQFYVAFLKEDLQHLVYHASHSDIHLGDGIFNIGDTVQERHPQAFNNLYLGVLDHNSLFSHQMVADLFAQMVFHVNMGNQSRKDKRLPPCATATYQPIKPMTDKEYDKRYIAAITKNPPTPTPATATPYLPAPPTQS</sequence>
<keyword evidence="2" id="KW-1185">Reference proteome</keyword>
<gene>
    <name evidence="1" type="ORF">DSO57_1030159</name>
</gene>
<reference evidence="1" key="1">
    <citation type="submission" date="2022-04" db="EMBL/GenBank/DDBJ databases">
        <title>Genome of the entomopathogenic fungus Entomophthora muscae.</title>
        <authorList>
            <person name="Elya C."/>
            <person name="Lovett B.R."/>
            <person name="Lee E."/>
            <person name="Macias A.M."/>
            <person name="Hajek A.E."/>
            <person name="De Bivort B.L."/>
            <person name="Kasson M.T."/>
            <person name="De Fine Licht H.H."/>
            <person name="Stajich J.E."/>
        </authorList>
    </citation>
    <scope>NUCLEOTIDE SEQUENCE</scope>
    <source>
        <strain evidence="1">Berkeley</strain>
    </source>
</reference>
<proteinExistence type="predicted"/>
<accession>A0ACC2TNF1</accession>
<evidence type="ECO:0000313" key="1">
    <source>
        <dbReference type="EMBL" id="KAJ9076021.1"/>
    </source>
</evidence>
<evidence type="ECO:0000313" key="2">
    <source>
        <dbReference type="Proteomes" id="UP001165960"/>
    </source>
</evidence>
<protein>
    <submittedName>
        <fullName evidence="1">Uncharacterized protein</fullName>
    </submittedName>
</protein>
<comment type="caution">
    <text evidence="1">The sequence shown here is derived from an EMBL/GenBank/DDBJ whole genome shotgun (WGS) entry which is preliminary data.</text>
</comment>
<dbReference type="Proteomes" id="UP001165960">
    <property type="component" value="Unassembled WGS sequence"/>
</dbReference>
<organism evidence="1 2">
    <name type="scientific">Entomophthora muscae</name>
    <dbReference type="NCBI Taxonomy" id="34485"/>
    <lineage>
        <taxon>Eukaryota</taxon>
        <taxon>Fungi</taxon>
        <taxon>Fungi incertae sedis</taxon>
        <taxon>Zoopagomycota</taxon>
        <taxon>Entomophthoromycotina</taxon>
        <taxon>Entomophthoromycetes</taxon>
        <taxon>Entomophthorales</taxon>
        <taxon>Entomophthoraceae</taxon>
        <taxon>Entomophthora</taxon>
    </lineage>
</organism>
<dbReference type="EMBL" id="QTSX02002334">
    <property type="protein sequence ID" value="KAJ9076021.1"/>
    <property type="molecule type" value="Genomic_DNA"/>
</dbReference>